<dbReference type="AlphaFoldDB" id="A0AAV9DI36"/>
<evidence type="ECO:0000256" key="1">
    <source>
        <dbReference type="SAM" id="MobiDB-lite"/>
    </source>
</evidence>
<evidence type="ECO:0000259" key="2">
    <source>
        <dbReference type="Pfam" id="PF23156"/>
    </source>
</evidence>
<dbReference type="Proteomes" id="UP001180020">
    <property type="component" value="Unassembled WGS sequence"/>
</dbReference>
<protein>
    <recommendedName>
        <fullName evidence="2">DUF7054 domain-containing protein</fullName>
    </recommendedName>
</protein>
<evidence type="ECO:0000313" key="3">
    <source>
        <dbReference type="EMBL" id="KAK1301236.1"/>
    </source>
</evidence>
<sequence length="170" mass="19034">MLLSAAERGDREPPLPPPPLIPKPTPMPANRLGGRDPYRLRRSRTPPTGETKVPAKVPVNVTVKGSLAPLPLMASTEWTVGDLVEAAVRQYVKEGRRPALLPPSAAATADEFGLHYSQFSLESLDPKERLTWMGSRSFFLCPKQRKQNSKEEELKKDVPFSWLQFMDFLL</sequence>
<name>A0AAV9DI36_ACOCL</name>
<reference evidence="3" key="2">
    <citation type="submission" date="2023-06" db="EMBL/GenBank/DDBJ databases">
        <authorList>
            <person name="Ma L."/>
            <person name="Liu K.-W."/>
            <person name="Li Z."/>
            <person name="Hsiao Y.-Y."/>
            <person name="Qi Y."/>
            <person name="Fu T."/>
            <person name="Tang G."/>
            <person name="Zhang D."/>
            <person name="Sun W.-H."/>
            <person name="Liu D.-K."/>
            <person name="Li Y."/>
            <person name="Chen G.-Z."/>
            <person name="Liu X.-D."/>
            <person name="Liao X.-Y."/>
            <person name="Jiang Y.-T."/>
            <person name="Yu X."/>
            <person name="Hao Y."/>
            <person name="Huang J."/>
            <person name="Zhao X.-W."/>
            <person name="Ke S."/>
            <person name="Chen Y.-Y."/>
            <person name="Wu W.-L."/>
            <person name="Hsu J.-L."/>
            <person name="Lin Y.-F."/>
            <person name="Huang M.-D."/>
            <person name="Li C.-Y."/>
            <person name="Huang L."/>
            <person name="Wang Z.-W."/>
            <person name="Zhao X."/>
            <person name="Zhong W.-Y."/>
            <person name="Peng D.-H."/>
            <person name="Ahmad S."/>
            <person name="Lan S."/>
            <person name="Zhang J.-S."/>
            <person name="Tsai W.-C."/>
            <person name="Van De Peer Y."/>
            <person name="Liu Z.-J."/>
        </authorList>
    </citation>
    <scope>NUCLEOTIDE SEQUENCE</scope>
    <source>
        <strain evidence="3">CP</strain>
        <tissue evidence="3">Leaves</tissue>
    </source>
</reference>
<accession>A0AAV9DI36</accession>
<dbReference type="Pfam" id="PF23156">
    <property type="entry name" value="DUF7054"/>
    <property type="match status" value="1"/>
</dbReference>
<dbReference type="EMBL" id="JAUJYO010000013">
    <property type="protein sequence ID" value="KAK1301236.1"/>
    <property type="molecule type" value="Genomic_DNA"/>
</dbReference>
<organism evidence="3 4">
    <name type="scientific">Acorus calamus</name>
    <name type="common">Sweet flag</name>
    <dbReference type="NCBI Taxonomy" id="4465"/>
    <lineage>
        <taxon>Eukaryota</taxon>
        <taxon>Viridiplantae</taxon>
        <taxon>Streptophyta</taxon>
        <taxon>Embryophyta</taxon>
        <taxon>Tracheophyta</taxon>
        <taxon>Spermatophyta</taxon>
        <taxon>Magnoliopsida</taxon>
        <taxon>Liliopsida</taxon>
        <taxon>Acoraceae</taxon>
        <taxon>Acorus</taxon>
    </lineage>
</organism>
<gene>
    <name evidence="3" type="ORF">QJS10_CPB13g00803</name>
</gene>
<feature type="domain" description="DUF7054" evidence="2">
    <location>
        <begin position="55"/>
        <end position="141"/>
    </location>
</feature>
<reference evidence="3" key="1">
    <citation type="journal article" date="2023" name="Nat. Commun.">
        <title>Diploid and tetraploid genomes of Acorus and the evolution of monocots.</title>
        <authorList>
            <person name="Ma L."/>
            <person name="Liu K.W."/>
            <person name="Li Z."/>
            <person name="Hsiao Y.Y."/>
            <person name="Qi Y."/>
            <person name="Fu T."/>
            <person name="Tang G.D."/>
            <person name="Zhang D."/>
            <person name="Sun W.H."/>
            <person name="Liu D.K."/>
            <person name="Li Y."/>
            <person name="Chen G.Z."/>
            <person name="Liu X.D."/>
            <person name="Liao X.Y."/>
            <person name="Jiang Y.T."/>
            <person name="Yu X."/>
            <person name="Hao Y."/>
            <person name="Huang J."/>
            <person name="Zhao X.W."/>
            <person name="Ke S."/>
            <person name="Chen Y.Y."/>
            <person name="Wu W.L."/>
            <person name="Hsu J.L."/>
            <person name="Lin Y.F."/>
            <person name="Huang M.D."/>
            <person name="Li C.Y."/>
            <person name="Huang L."/>
            <person name="Wang Z.W."/>
            <person name="Zhao X."/>
            <person name="Zhong W.Y."/>
            <person name="Peng D.H."/>
            <person name="Ahmad S."/>
            <person name="Lan S."/>
            <person name="Zhang J.S."/>
            <person name="Tsai W.C."/>
            <person name="Van de Peer Y."/>
            <person name="Liu Z.J."/>
        </authorList>
    </citation>
    <scope>NUCLEOTIDE SEQUENCE</scope>
    <source>
        <strain evidence="3">CP</strain>
    </source>
</reference>
<dbReference type="InterPro" id="IPR040358">
    <property type="entry name" value="At4g22758-like"/>
</dbReference>
<dbReference type="PANTHER" id="PTHR33270">
    <property type="entry name" value="BNAC05G50380D PROTEIN"/>
    <property type="match status" value="1"/>
</dbReference>
<feature type="region of interest" description="Disordered" evidence="1">
    <location>
        <begin position="1"/>
        <end position="53"/>
    </location>
</feature>
<feature type="compositionally biased region" description="Pro residues" evidence="1">
    <location>
        <begin position="14"/>
        <end position="27"/>
    </location>
</feature>
<keyword evidence="4" id="KW-1185">Reference proteome</keyword>
<proteinExistence type="predicted"/>
<comment type="caution">
    <text evidence="3">The sequence shown here is derived from an EMBL/GenBank/DDBJ whole genome shotgun (WGS) entry which is preliminary data.</text>
</comment>
<dbReference type="InterPro" id="IPR055482">
    <property type="entry name" value="DUF7054"/>
</dbReference>
<dbReference type="PANTHER" id="PTHR33270:SF24">
    <property type="entry name" value="EXPRESSED PROTEIN"/>
    <property type="match status" value="1"/>
</dbReference>
<evidence type="ECO:0000313" key="4">
    <source>
        <dbReference type="Proteomes" id="UP001180020"/>
    </source>
</evidence>